<accession>A0ABT8W6U2</accession>
<dbReference type="PANTHER" id="PTHR46820">
    <property type="entry name" value="HISTONE-LYSINE N-METHYLTRANSFERASE SETD7"/>
    <property type="match status" value="1"/>
</dbReference>
<dbReference type="PANTHER" id="PTHR46820:SF1">
    <property type="entry name" value="HISTONE-LYSINE N-METHYLTRANSFERASE SETD7"/>
    <property type="match status" value="1"/>
</dbReference>
<protein>
    <submittedName>
        <fullName evidence="2">Toxin-antitoxin system YwqK family antitoxin</fullName>
    </submittedName>
</protein>
<keyword evidence="1" id="KW-0732">Signal</keyword>
<keyword evidence="3" id="KW-1185">Reference proteome</keyword>
<proteinExistence type="predicted"/>
<comment type="caution">
    <text evidence="2">The sequence shown here is derived from an EMBL/GenBank/DDBJ whole genome shotgun (WGS) entry which is preliminary data.</text>
</comment>
<dbReference type="Gene3D" id="3.90.930.1">
    <property type="match status" value="1"/>
</dbReference>
<dbReference type="Proteomes" id="UP001176883">
    <property type="component" value="Unassembled WGS sequence"/>
</dbReference>
<dbReference type="EMBL" id="JAUOEK010000055">
    <property type="protein sequence ID" value="MDO5968821.1"/>
    <property type="molecule type" value="Genomic_DNA"/>
</dbReference>
<dbReference type="SUPFAM" id="SSF82185">
    <property type="entry name" value="Histone H3 K4-specific methyltransferase SET7/9 N-terminal domain"/>
    <property type="match status" value="2"/>
</dbReference>
<evidence type="ECO:0000313" key="2">
    <source>
        <dbReference type="EMBL" id="MDO5968821.1"/>
    </source>
</evidence>
<organism evidence="2 3">
    <name type="scientific">Flavivirga aquimarina</name>
    <dbReference type="NCBI Taxonomy" id="2027862"/>
    <lineage>
        <taxon>Bacteria</taxon>
        <taxon>Pseudomonadati</taxon>
        <taxon>Bacteroidota</taxon>
        <taxon>Flavobacteriia</taxon>
        <taxon>Flavobacteriales</taxon>
        <taxon>Flavobacteriaceae</taxon>
        <taxon>Flavivirga</taxon>
    </lineage>
</organism>
<gene>
    <name evidence="2" type="ORF">Q4Q35_03295</name>
</gene>
<reference evidence="2" key="1">
    <citation type="submission" date="2023-07" db="EMBL/GenBank/DDBJ databases">
        <title>Two novel species in the genus Flavivirga.</title>
        <authorList>
            <person name="Kwon K."/>
        </authorList>
    </citation>
    <scope>NUCLEOTIDE SEQUENCE</scope>
    <source>
        <strain evidence="2">KCTC 52353</strain>
    </source>
</reference>
<name>A0ABT8W6U2_9FLAO</name>
<dbReference type="Pfam" id="PF07661">
    <property type="entry name" value="MORN_2"/>
    <property type="match status" value="2"/>
</dbReference>
<sequence>MKKGILTLFILFVYNLSFSQTINQFDKEGKRHGIWKKTFEGTNILRYEGAFSHGKEIGLFKFYKNIRKKAVLTASKQFNENDNKAYVKFFSSRGKLISEGQMDGKSYVGEWKYYQKTSENLLTLEHYNDKGNLEGERLVYYPNGQIAEKQNYINGELNGVSIWYSVNNVVLKEFIYVNGELHGISKIYNSKGELIVEGQYKQGKKHGIWKYYEGGTIVEEKDFTPKGKFKKKN</sequence>
<dbReference type="InterPro" id="IPR011652">
    <property type="entry name" value="MORN_2"/>
</dbReference>
<feature type="signal peptide" evidence="1">
    <location>
        <begin position="1"/>
        <end position="19"/>
    </location>
</feature>
<evidence type="ECO:0000313" key="3">
    <source>
        <dbReference type="Proteomes" id="UP001176883"/>
    </source>
</evidence>
<feature type="chain" id="PRO_5046118802" evidence="1">
    <location>
        <begin position="20"/>
        <end position="233"/>
    </location>
</feature>
<evidence type="ECO:0000256" key="1">
    <source>
        <dbReference type="SAM" id="SignalP"/>
    </source>
</evidence>
<dbReference type="RefSeq" id="WP_303276503.1">
    <property type="nucleotide sequence ID" value="NZ_JAUOEK010000055.1"/>
</dbReference>